<dbReference type="EMBL" id="JAGGLV010000003">
    <property type="protein sequence ID" value="MBP2111073.1"/>
    <property type="molecule type" value="Genomic_DNA"/>
</dbReference>
<proteinExistence type="predicted"/>
<evidence type="ECO:0000313" key="3">
    <source>
        <dbReference type="Proteomes" id="UP000773462"/>
    </source>
</evidence>
<dbReference type="InterPro" id="IPR000182">
    <property type="entry name" value="GNAT_dom"/>
</dbReference>
<dbReference type="Gene3D" id="3.40.630.30">
    <property type="match status" value="1"/>
</dbReference>
<organism evidence="2 3">
    <name type="scientific">Paenibacillus silagei</name>
    <dbReference type="NCBI Taxonomy" id="1670801"/>
    <lineage>
        <taxon>Bacteria</taxon>
        <taxon>Bacillati</taxon>
        <taxon>Bacillota</taxon>
        <taxon>Bacilli</taxon>
        <taxon>Bacillales</taxon>
        <taxon>Paenibacillaceae</taxon>
        <taxon>Paenibacillus</taxon>
    </lineage>
</organism>
<feature type="domain" description="N-acetyltransferase" evidence="1">
    <location>
        <begin position="5"/>
        <end position="164"/>
    </location>
</feature>
<dbReference type="Proteomes" id="UP000773462">
    <property type="component" value="Unassembled WGS sequence"/>
</dbReference>
<dbReference type="Pfam" id="PF00583">
    <property type="entry name" value="Acetyltransf_1"/>
    <property type="match status" value="1"/>
</dbReference>
<sequence>MSSTIRVRRMKSEDITWIHEGLAPHDVSKPLTYIEQCWKENEGEKRLTLLAFHENLFAGWGHIVYTSHYPYFAENHIPEIQNLDVIPTLRKCGIGSVLIDALEAEAFARFDTIGIGFGLYDSYGTAQRLYTKRGYIPDGRGLMYDNKPVVPGSQVRVDDELTLYLTKSR</sequence>
<comment type="caution">
    <text evidence="2">The sequence shown here is derived from an EMBL/GenBank/DDBJ whole genome shotgun (WGS) entry which is preliminary data.</text>
</comment>
<dbReference type="InterPro" id="IPR016181">
    <property type="entry name" value="Acyl_CoA_acyltransferase"/>
</dbReference>
<keyword evidence="3" id="KW-1185">Reference proteome</keyword>
<accession>A0ABS4NM21</accession>
<name>A0ABS4NM21_9BACL</name>
<evidence type="ECO:0000313" key="2">
    <source>
        <dbReference type="EMBL" id="MBP2111073.1"/>
    </source>
</evidence>
<evidence type="ECO:0000259" key="1">
    <source>
        <dbReference type="PROSITE" id="PS51186"/>
    </source>
</evidence>
<dbReference type="SUPFAM" id="SSF55729">
    <property type="entry name" value="Acyl-CoA N-acyltransferases (Nat)"/>
    <property type="match status" value="1"/>
</dbReference>
<dbReference type="PROSITE" id="PS51186">
    <property type="entry name" value="GNAT"/>
    <property type="match status" value="1"/>
</dbReference>
<dbReference type="CDD" id="cd04301">
    <property type="entry name" value="NAT_SF"/>
    <property type="match status" value="1"/>
</dbReference>
<dbReference type="RefSeq" id="WP_245368020.1">
    <property type="nucleotide sequence ID" value="NZ_JAGGLV010000003.1"/>
</dbReference>
<gene>
    <name evidence="2" type="ORF">J2Z70_001214</name>
</gene>
<protein>
    <submittedName>
        <fullName evidence="2">GNAT superfamily N-acetyltransferase</fullName>
    </submittedName>
</protein>
<reference evidence="2 3" key="1">
    <citation type="submission" date="2021-03" db="EMBL/GenBank/DDBJ databases">
        <title>Genomic Encyclopedia of Type Strains, Phase IV (KMG-IV): sequencing the most valuable type-strain genomes for metagenomic binning, comparative biology and taxonomic classification.</title>
        <authorList>
            <person name="Goeker M."/>
        </authorList>
    </citation>
    <scope>NUCLEOTIDE SEQUENCE [LARGE SCALE GENOMIC DNA]</scope>
    <source>
        <strain evidence="2 3">DSM 101953</strain>
    </source>
</reference>